<feature type="region of interest" description="Disordered" evidence="1">
    <location>
        <begin position="1"/>
        <end position="86"/>
    </location>
</feature>
<dbReference type="GeneID" id="15013696"/>
<dbReference type="KEGG" id="vg:15013696"/>
<dbReference type="RefSeq" id="YP_007677715.1">
    <property type="nucleotide sequence ID" value="NC_020878.1"/>
</dbReference>
<feature type="compositionally biased region" description="Gly residues" evidence="1">
    <location>
        <begin position="75"/>
        <end position="86"/>
    </location>
</feature>
<name>M1TW65_9CAUD</name>
<protein>
    <submittedName>
        <fullName evidence="2">Uncharacterized protein</fullName>
    </submittedName>
</protein>
<evidence type="ECO:0000313" key="3">
    <source>
        <dbReference type="Proteomes" id="UP000204021"/>
    </source>
</evidence>
<accession>M1TW65</accession>
<evidence type="ECO:0000313" key="2">
    <source>
        <dbReference type="EMBL" id="AGG54654.1"/>
    </source>
</evidence>
<gene>
    <name evidence="2" type="ORF">PRQG_00051</name>
</gene>
<evidence type="ECO:0000256" key="1">
    <source>
        <dbReference type="SAM" id="MobiDB-lite"/>
    </source>
</evidence>
<organism evidence="2 3">
    <name type="scientific">Prochlorococcus phage P-GSP1</name>
    <dbReference type="NCBI Taxonomy" id="382262"/>
    <lineage>
        <taxon>Viruses</taxon>
        <taxon>Duplodnaviria</taxon>
        <taxon>Heunggongvirae</taxon>
        <taxon>Uroviricota</taxon>
        <taxon>Caudoviricetes</taxon>
        <taxon>Autographivirales</taxon>
        <taxon>Lingvirus</taxon>
        <taxon>Lingvirus PGSP1</taxon>
    </lineage>
</organism>
<reference evidence="2 3" key="1">
    <citation type="submission" date="2010-09" db="EMBL/GenBank/DDBJ databases">
        <title>The Genome Sequence of Prochlorococcus phage P-GSP1.</title>
        <authorList>
            <consortium name="The Broad Institute Genome Sequencing Platform"/>
            <person name="Henn M.R."/>
            <person name="Sullivan M.S."/>
            <person name="Osburne M.S."/>
            <person name="Levin J."/>
            <person name="Malboeuf C."/>
            <person name="Casali M."/>
            <person name="Russ C."/>
            <person name="Lennon N."/>
            <person name="Chapman S.B."/>
            <person name="Erlich R."/>
            <person name="Young S.K."/>
            <person name="Yandava C."/>
            <person name="Zeng Q."/>
            <person name="Alvarado L."/>
            <person name="Anderson S."/>
            <person name="Berlin A."/>
            <person name="Chen Z."/>
            <person name="Freedman E."/>
            <person name="Gellesch M."/>
            <person name="Goldberg J."/>
            <person name="Green L."/>
            <person name="Griggs A."/>
            <person name="Gujja S."/>
            <person name="Heilman E.R."/>
            <person name="Heiman D."/>
            <person name="Hollinger A."/>
            <person name="Howarth C."/>
            <person name="Larson L."/>
            <person name="Mehta T."/>
            <person name="Pearson M."/>
            <person name="Roberts A."/>
            <person name="Ryan E."/>
            <person name="Saif S."/>
            <person name="Shea T."/>
            <person name="Shenoy N."/>
            <person name="Sisk P."/>
            <person name="Stolte C."/>
            <person name="Sykes S."/>
            <person name="White J."/>
            <person name="Yu Q."/>
            <person name="Coleman M.L."/>
            <person name="Huang K.H."/>
            <person name="Weigele P.R."/>
            <person name="DeFrancesco A.S."/>
            <person name="Kern S.E."/>
            <person name="Thompson L.R."/>
            <person name="Fu R."/>
            <person name="Hombeck B."/>
            <person name="Chisholm S.W."/>
            <person name="Haas B."/>
            <person name="Nusbaum C."/>
            <person name="Birren B."/>
        </authorList>
    </citation>
    <scope>NUCLEOTIDE SEQUENCE [LARGE SCALE GENOMIC DNA]</scope>
    <source>
        <strain evidence="2 3">P-GSP1</strain>
    </source>
</reference>
<feature type="compositionally biased region" description="Pro residues" evidence="1">
    <location>
        <begin position="8"/>
        <end position="33"/>
    </location>
</feature>
<dbReference type="Proteomes" id="UP000204021">
    <property type="component" value="Segment"/>
</dbReference>
<sequence>MCLGGGAPPTPPPLPPAPPPPLPPTPTAPPPDPVIKDVNPQVKRAKDDRGNKNKNQYSKGTGDLRIKLNPKVNTGTGGQAGGGGIN</sequence>
<keyword evidence="3" id="KW-1185">Reference proteome</keyword>
<dbReference type="EMBL" id="HQ332140">
    <property type="protein sequence ID" value="AGG54654.1"/>
    <property type="molecule type" value="Genomic_DNA"/>
</dbReference>
<proteinExistence type="predicted"/>